<evidence type="ECO:0000256" key="1">
    <source>
        <dbReference type="SAM" id="Phobius"/>
    </source>
</evidence>
<sequence length="163" mass="17186">MSTPEGGRSLVVDEQLASRLARGFLRWQLTRPSWIVLMTATALIVILSVFLTATGSEGAAWVGIAMVVILCGAVIASWIAVRSSILRAYPVGFVATATLTAEGMRATSALGTSDIRYTAFRRVDAAGDALLLKVGSPLGPVAVMPRALLSDADITRLRSTTSH</sequence>
<keyword evidence="1" id="KW-0812">Transmembrane</keyword>
<evidence type="ECO:0000313" key="2">
    <source>
        <dbReference type="EMBL" id="MDT3329084.1"/>
    </source>
</evidence>
<organism evidence="2 3">
    <name type="scientific">Microbacterium aquilitoris</name>
    <dbReference type="NCBI Taxonomy" id="3067307"/>
    <lineage>
        <taxon>Bacteria</taxon>
        <taxon>Bacillati</taxon>
        <taxon>Actinomycetota</taxon>
        <taxon>Actinomycetes</taxon>
        <taxon>Micrococcales</taxon>
        <taxon>Microbacteriaceae</taxon>
        <taxon>Microbacterium</taxon>
    </lineage>
</organism>
<dbReference type="EMBL" id="JAUZVT010000001">
    <property type="protein sequence ID" value="MDT3329084.1"/>
    <property type="molecule type" value="Genomic_DNA"/>
</dbReference>
<evidence type="ECO:0000313" key="3">
    <source>
        <dbReference type="Proteomes" id="UP001262835"/>
    </source>
</evidence>
<gene>
    <name evidence="2" type="ORF">Q9S78_00245</name>
</gene>
<keyword evidence="1" id="KW-0472">Membrane</keyword>
<dbReference type="RefSeq" id="WP_311858037.1">
    <property type="nucleotide sequence ID" value="NZ_JAUZVT010000001.1"/>
</dbReference>
<keyword evidence="1" id="KW-1133">Transmembrane helix</keyword>
<feature type="transmembrane region" description="Helical" evidence="1">
    <location>
        <begin position="34"/>
        <end position="53"/>
    </location>
</feature>
<comment type="caution">
    <text evidence="2">The sequence shown here is derived from an EMBL/GenBank/DDBJ whole genome shotgun (WGS) entry which is preliminary data.</text>
</comment>
<keyword evidence="3" id="KW-1185">Reference proteome</keyword>
<dbReference type="Proteomes" id="UP001262835">
    <property type="component" value="Unassembled WGS sequence"/>
</dbReference>
<name>A0ABU3GHS5_9MICO</name>
<feature type="transmembrane region" description="Helical" evidence="1">
    <location>
        <begin position="59"/>
        <end position="81"/>
    </location>
</feature>
<reference evidence="2 3" key="1">
    <citation type="submission" date="2023-08" db="EMBL/GenBank/DDBJ databases">
        <title>Microbacterium aquilitoris sp. nov. and Microbacterium gwkjibeachense sp. nov., isolated from beach.</title>
        <authorList>
            <person name="Lee S.D."/>
            <person name="Yang H."/>
            <person name="Kim I."/>
        </authorList>
    </citation>
    <scope>NUCLEOTIDE SEQUENCE [LARGE SCALE GENOMIC DNA]</scope>
    <source>
        <strain evidence="2 3">KSW-18</strain>
    </source>
</reference>
<protein>
    <recommendedName>
        <fullName evidence="4">PH domain-containing protein</fullName>
    </recommendedName>
</protein>
<accession>A0ABU3GHS5</accession>
<evidence type="ECO:0008006" key="4">
    <source>
        <dbReference type="Google" id="ProtNLM"/>
    </source>
</evidence>
<proteinExistence type="predicted"/>